<dbReference type="HOGENOM" id="CLU_1768444_0_0_1"/>
<dbReference type="SUPFAM" id="SSF51445">
    <property type="entry name" value="(Trans)glycosidases"/>
    <property type="match status" value="1"/>
</dbReference>
<sequence length="147" mass="15517">MAGPLGPLDHAGRHQDDGFLRPQYHSYTSGLLDEGGHTQPVRALSQGYGEPRYTTAPHYLPPGTGGFTHLQKFCGWASDAGMYIIIDLHGMPGRQKGNDAFTGDVSAASPHFSPAPSTPKAHHLSISTNPPRASTKATTSPDGPTTS</sequence>
<dbReference type="VEuPathDB" id="FungiDB:MPH_06715"/>
<feature type="region of interest" description="Disordered" evidence="1">
    <location>
        <begin position="1"/>
        <end position="20"/>
    </location>
</feature>
<dbReference type="Gene3D" id="3.20.20.80">
    <property type="entry name" value="Glycosidases"/>
    <property type="match status" value="1"/>
</dbReference>
<comment type="caution">
    <text evidence="2">The sequence shown here is derived from an EMBL/GenBank/DDBJ whole genome shotgun (WGS) entry which is preliminary data.</text>
</comment>
<name>K2R1D9_MACPH</name>
<feature type="region of interest" description="Disordered" evidence="1">
    <location>
        <begin position="94"/>
        <end position="147"/>
    </location>
</feature>
<organism evidence="2 3">
    <name type="scientific">Macrophomina phaseolina (strain MS6)</name>
    <name type="common">Charcoal rot fungus</name>
    <dbReference type="NCBI Taxonomy" id="1126212"/>
    <lineage>
        <taxon>Eukaryota</taxon>
        <taxon>Fungi</taxon>
        <taxon>Dikarya</taxon>
        <taxon>Ascomycota</taxon>
        <taxon>Pezizomycotina</taxon>
        <taxon>Dothideomycetes</taxon>
        <taxon>Dothideomycetes incertae sedis</taxon>
        <taxon>Botryosphaeriales</taxon>
        <taxon>Botryosphaeriaceae</taxon>
        <taxon>Macrophomina</taxon>
    </lineage>
</organism>
<dbReference type="InParanoid" id="K2R1D9"/>
<protein>
    <submittedName>
        <fullName evidence="2">Glycoside hydrolase subgroup catalytic core</fullName>
    </submittedName>
</protein>
<dbReference type="GO" id="GO:0016787">
    <property type="term" value="F:hydrolase activity"/>
    <property type="evidence" value="ECO:0007669"/>
    <property type="project" value="UniProtKB-KW"/>
</dbReference>
<dbReference type="InterPro" id="IPR017853">
    <property type="entry name" value="GH"/>
</dbReference>
<reference evidence="2 3" key="1">
    <citation type="journal article" date="2012" name="BMC Genomics">
        <title>Tools to kill: Genome of one of the most destructive plant pathogenic fungi Macrophomina phaseolina.</title>
        <authorList>
            <person name="Islam M.S."/>
            <person name="Haque M.S."/>
            <person name="Islam M.M."/>
            <person name="Emdad E.M."/>
            <person name="Halim A."/>
            <person name="Hossen Q.M.M."/>
            <person name="Hossain M.Z."/>
            <person name="Ahmed B."/>
            <person name="Rahim S."/>
            <person name="Rahman M.S."/>
            <person name="Alam M.M."/>
            <person name="Hou S."/>
            <person name="Wan X."/>
            <person name="Saito J.A."/>
            <person name="Alam M."/>
        </authorList>
    </citation>
    <scope>NUCLEOTIDE SEQUENCE [LARGE SCALE GENOMIC DNA]</scope>
    <source>
        <strain evidence="2 3">MS6</strain>
    </source>
</reference>
<feature type="compositionally biased region" description="Basic and acidic residues" evidence="1">
    <location>
        <begin position="10"/>
        <end position="19"/>
    </location>
</feature>
<evidence type="ECO:0000313" key="3">
    <source>
        <dbReference type="Proteomes" id="UP000007129"/>
    </source>
</evidence>
<dbReference type="Proteomes" id="UP000007129">
    <property type="component" value="Unassembled WGS sequence"/>
</dbReference>
<evidence type="ECO:0000256" key="1">
    <source>
        <dbReference type="SAM" id="MobiDB-lite"/>
    </source>
</evidence>
<gene>
    <name evidence="2" type="ORF">MPH_06715</name>
</gene>
<feature type="compositionally biased region" description="Polar residues" evidence="1">
    <location>
        <begin position="125"/>
        <end position="147"/>
    </location>
</feature>
<proteinExistence type="predicted"/>
<keyword evidence="2" id="KW-0378">Hydrolase</keyword>
<feature type="compositionally biased region" description="Low complexity" evidence="1">
    <location>
        <begin position="106"/>
        <end position="119"/>
    </location>
</feature>
<dbReference type="AlphaFoldDB" id="K2R1D9"/>
<accession>K2R1D9</accession>
<evidence type="ECO:0000313" key="2">
    <source>
        <dbReference type="EMBL" id="EKG16021.1"/>
    </source>
</evidence>
<dbReference type="EMBL" id="AHHD01000286">
    <property type="protein sequence ID" value="EKG16021.1"/>
    <property type="molecule type" value="Genomic_DNA"/>
</dbReference>